<organism evidence="2 3">
    <name type="scientific">Alternaria panax</name>
    <dbReference type="NCBI Taxonomy" id="48097"/>
    <lineage>
        <taxon>Eukaryota</taxon>
        <taxon>Fungi</taxon>
        <taxon>Dikarya</taxon>
        <taxon>Ascomycota</taxon>
        <taxon>Pezizomycotina</taxon>
        <taxon>Dothideomycetes</taxon>
        <taxon>Pleosporomycetidae</taxon>
        <taxon>Pleosporales</taxon>
        <taxon>Pleosporineae</taxon>
        <taxon>Pleosporaceae</taxon>
        <taxon>Alternaria</taxon>
        <taxon>Alternaria sect. Panax</taxon>
    </lineage>
</organism>
<proteinExistence type="predicted"/>
<feature type="compositionally biased region" description="Polar residues" evidence="1">
    <location>
        <begin position="164"/>
        <end position="194"/>
    </location>
</feature>
<dbReference type="InterPro" id="IPR029063">
    <property type="entry name" value="SAM-dependent_MTases_sf"/>
</dbReference>
<reference evidence="2" key="1">
    <citation type="submission" date="2021-07" db="EMBL/GenBank/DDBJ databases">
        <title>Genome Resource of American Ginseng Black Spot Pathogen Alternaria panax.</title>
        <authorList>
            <person name="Qiu C."/>
            <person name="Wang W."/>
            <person name="Liu Z."/>
        </authorList>
    </citation>
    <scope>NUCLEOTIDE SEQUENCE</scope>
    <source>
        <strain evidence="2">BNCC115425</strain>
    </source>
</reference>
<feature type="compositionally biased region" description="Low complexity" evidence="1">
    <location>
        <begin position="29"/>
        <end position="49"/>
    </location>
</feature>
<dbReference type="Gene3D" id="3.40.50.150">
    <property type="entry name" value="Vaccinia Virus protein VP39"/>
    <property type="match status" value="1"/>
</dbReference>
<protein>
    <recommendedName>
        <fullName evidence="4">Methyltransferase type 11 domain-containing protein</fullName>
    </recommendedName>
</protein>
<evidence type="ECO:0000256" key="1">
    <source>
        <dbReference type="SAM" id="MobiDB-lite"/>
    </source>
</evidence>
<accession>A0AAD4FAJ7</accession>
<dbReference type="Proteomes" id="UP001199106">
    <property type="component" value="Unassembled WGS sequence"/>
</dbReference>
<dbReference type="SUPFAM" id="SSF53335">
    <property type="entry name" value="S-adenosyl-L-methionine-dependent methyltransferases"/>
    <property type="match status" value="1"/>
</dbReference>
<name>A0AAD4FAJ7_9PLEO</name>
<gene>
    <name evidence="2" type="ORF">G6011_09610</name>
</gene>
<keyword evidence="3" id="KW-1185">Reference proteome</keyword>
<feature type="compositionally biased region" description="Polar residues" evidence="1">
    <location>
        <begin position="109"/>
        <end position="119"/>
    </location>
</feature>
<feature type="compositionally biased region" description="Polar residues" evidence="1">
    <location>
        <begin position="140"/>
        <end position="149"/>
    </location>
</feature>
<feature type="region of interest" description="Disordered" evidence="1">
    <location>
        <begin position="1"/>
        <end position="53"/>
    </location>
</feature>
<evidence type="ECO:0008006" key="4">
    <source>
        <dbReference type="Google" id="ProtNLM"/>
    </source>
</evidence>
<evidence type="ECO:0000313" key="3">
    <source>
        <dbReference type="Proteomes" id="UP001199106"/>
    </source>
</evidence>
<sequence>MFATDLPLDKEAESVGARRERKTKERSIRSNSINTSTSQTSISSTNSGSTDRELWWSSGLKKAKSMKPKILRPSTGRTANPQRTAIIVTTEVDLTRTHNLKDPELQPGWTYTSSLSATLPSGDPLHPRQDEVPELEGDISSRNTGSTRSRISHDRQCEVRTPTIVDSSDDTTQASRISPRSFVTSRTRASSATPENDHAIPVSMPEAKRVDSGWPQHIETETTLKLEALELHDSFQEESTQEDARHISKVKGGANSEISCKPLSQWQCLTPRGVPSEMQTQSRLTPKKAIAAQSTTSELTRFQRFIRRMEGAGPKVILDRLKEDWQWNTGEDDDEELILEKQLWLLTGFQMLNLGRERTLPQPECNTGRILELYGNLSEVYQLSAMHPSQTVHFLTTKPPRPVQLPGNVSYLTVRKLGAVPLPYPEDYFSHIRASTLPSLVPSAKLPELFSECHKLLAPGGFLEIRIMDAAPVRKTTGPLMRMWIEDRLSINLERDFRCSKPCSLVPSWLTAAGFEMLAQEDGQRMTLPCALDPDTTNVNDELSMIIGRAFWKDIWGSFVDDAQDEPKWWWEDDEIVQECVKRQTLLECRTIFAYRR</sequence>
<comment type="caution">
    <text evidence="2">The sequence shown here is derived from an EMBL/GenBank/DDBJ whole genome shotgun (WGS) entry which is preliminary data.</text>
</comment>
<feature type="region of interest" description="Disordered" evidence="1">
    <location>
        <begin position="105"/>
        <end position="199"/>
    </location>
</feature>
<feature type="compositionally biased region" description="Basic and acidic residues" evidence="1">
    <location>
        <begin position="7"/>
        <end position="28"/>
    </location>
</feature>
<dbReference type="AlphaFoldDB" id="A0AAD4FAJ7"/>
<dbReference type="EMBL" id="JAANER010000008">
    <property type="protein sequence ID" value="KAG9186502.1"/>
    <property type="molecule type" value="Genomic_DNA"/>
</dbReference>
<evidence type="ECO:0000313" key="2">
    <source>
        <dbReference type="EMBL" id="KAG9186502.1"/>
    </source>
</evidence>